<evidence type="ECO:0000313" key="1">
    <source>
        <dbReference type="EMBL" id="GFN09014.1"/>
    </source>
</evidence>
<accession>A0A7J0D4A8</accession>
<gene>
    <name evidence="1" type="ORF">Smic_75700</name>
</gene>
<organism evidence="1 2">
    <name type="scientific">Streptomyces microflavus</name>
    <name type="common">Streptomyces lipmanii</name>
    <dbReference type="NCBI Taxonomy" id="1919"/>
    <lineage>
        <taxon>Bacteria</taxon>
        <taxon>Bacillati</taxon>
        <taxon>Actinomycetota</taxon>
        <taxon>Actinomycetes</taxon>
        <taxon>Kitasatosporales</taxon>
        <taxon>Streptomycetaceae</taxon>
        <taxon>Streptomyces</taxon>
    </lineage>
</organism>
<proteinExistence type="predicted"/>
<evidence type="ECO:0000313" key="2">
    <source>
        <dbReference type="Proteomes" id="UP000498740"/>
    </source>
</evidence>
<dbReference type="Proteomes" id="UP000498740">
    <property type="component" value="Unassembled WGS sequence"/>
</dbReference>
<reference evidence="1 2" key="1">
    <citation type="submission" date="2020-05" db="EMBL/GenBank/DDBJ databases">
        <title>Whole genome shotgun sequence of Streptomyces microflavus NBRC 13062.</title>
        <authorList>
            <person name="Komaki H."/>
            <person name="Tamura T."/>
        </authorList>
    </citation>
    <scope>NUCLEOTIDE SEQUENCE [LARGE SCALE GENOMIC DNA]</scope>
    <source>
        <strain evidence="1 2">NBRC 13062</strain>
    </source>
</reference>
<sequence length="57" mass="6605">MVEPEDRVLGEAAPAIGPPTHWWTWLWLPTVRTRWMPQPSIRLRNPSVLMLFHGSVS</sequence>
<name>A0A7J0D4A8_STRMI</name>
<comment type="caution">
    <text evidence="1">The sequence shown here is derived from an EMBL/GenBank/DDBJ whole genome shotgun (WGS) entry which is preliminary data.</text>
</comment>
<dbReference type="EMBL" id="BLWD01000001">
    <property type="protein sequence ID" value="GFN09014.1"/>
    <property type="molecule type" value="Genomic_DNA"/>
</dbReference>
<protein>
    <submittedName>
        <fullName evidence="1">Uncharacterized protein</fullName>
    </submittedName>
</protein>
<dbReference type="AlphaFoldDB" id="A0A7J0D4A8"/>